<dbReference type="EMBL" id="MEHA01000010">
    <property type="protein sequence ID" value="ODR50755.1"/>
    <property type="molecule type" value="Genomic_DNA"/>
</dbReference>
<evidence type="ECO:0000313" key="7">
    <source>
        <dbReference type="Proteomes" id="UP000094271"/>
    </source>
</evidence>
<dbReference type="Proteomes" id="UP000094869">
    <property type="component" value="Unassembled WGS sequence"/>
</dbReference>
<keyword evidence="8" id="KW-1185">Reference proteome</keyword>
<evidence type="ECO:0000313" key="8">
    <source>
        <dbReference type="Proteomes" id="UP000094869"/>
    </source>
</evidence>
<dbReference type="EMBL" id="MCGH01000005">
    <property type="protein sequence ID" value="ODM02044.1"/>
    <property type="molecule type" value="Genomic_DNA"/>
</dbReference>
<accession>A0A1E3UH91</accession>
<evidence type="ECO:0000313" key="4">
    <source>
        <dbReference type="EMBL" id="ODR50755.1"/>
    </source>
</evidence>
<gene>
    <name evidence="3" type="ORF">BEH84_00277</name>
    <name evidence="4" type="ORF">BEI59_15310</name>
    <name evidence="2" type="ORF">BEI61_06043</name>
    <name evidence="5" type="ORF">BEI63_19095</name>
</gene>
<dbReference type="Pfam" id="PF19639">
    <property type="entry name" value="DUF6142"/>
    <property type="match status" value="1"/>
</dbReference>
<reference evidence="5 8" key="2">
    <citation type="submission" date="2016-08" db="EMBL/GenBank/DDBJ databases">
        <title>Characterization of Isolates of Eisenbergiella tayi Derived from Blood Cultures, Using Whole Genome Sequencing.</title>
        <authorList>
            <person name="Bernier A.-M."/>
            <person name="Burdz T."/>
            <person name="Wiebe D."/>
            <person name="Bernard K."/>
        </authorList>
    </citation>
    <scope>NUCLEOTIDE SEQUENCE [LARGE SCALE GENOMIC DNA]</scope>
    <source>
        <strain evidence="5 8">NML120146</strain>
    </source>
</reference>
<evidence type="ECO:0000256" key="1">
    <source>
        <dbReference type="SAM" id="Phobius"/>
    </source>
</evidence>
<feature type="transmembrane region" description="Helical" evidence="1">
    <location>
        <begin position="79"/>
        <end position="102"/>
    </location>
</feature>
<evidence type="ECO:0000313" key="9">
    <source>
        <dbReference type="Proteomes" id="UP000095003"/>
    </source>
</evidence>
<reference evidence="4 7" key="3">
    <citation type="submission" date="2016-08" db="EMBL/GenBank/DDBJ databases">
        <authorList>
            <person name="Seilhamer J.J."/>
        </authorList>
    </citation>
    <scope>NUCLEOTIDE SEQUENCE [LARGE SCALE GENOMIC DNA]</scope>
    <source>
        <strain evidence="4 7">NML150140-1</strain>
    </source>
</reference>
<dbReference type="InterPro" id="IPR046140">
    <property type="entry name" value="DUF6142"/>
</dbReference>
<dbReference type="AlphaFoldDB" id="A0A1E3UH91"/>
<feature type="transmembrane region" description="Helical" evidence="1">
    <location>
        <begin position="21"/>
        <end position="38"/>
    </location>
</feature>
<evidence type="ECO:0000313" key="3">
    <source>
        <dbReference type="EMBL" id="ODM12563.1"/>
    </source>
</evidence>
<proteinExistence type="predicted"/>
<dbReference type="EMBL" id="MCGI01000001">
    <property type="protein sequence ID" value="ODM12563.1"/>
    <property type="molecule type" value="Genomic_DNA"/>
</dbReference>
<dbReference type="GeneID" id="93304684"/>
<organism evidence="4 7">
    <name type="scientific">Eisenbergiella tayi</name>
    <dbReference type="NCBI Taxonomy" id="1432052"/>
    <lineage>
        <taxon>Bacteria</taxon>
        <taxon>Bacillati</taxon>
        <taxon>Bacillota</taxon>
        <taxon>Clostridia</taxon>
        <taxon>Lachnospirales</taxon>
        <taxon>Lachnospiraceae</taxon>
        <taxon>Eisenbergiella</taxon>
    </lineage>
</organism>
<sequence>MGRKYIFTNKKESRKGIMSTVLGAVSLFSLFLAVYGTFQNQGEALVKYGMGVLFALLFALTGIVLGIMSKMEEDKFYLFSYLGILLNVLAIAGVGFILYAGVYGL</sequence>
<dbReference type="EMBL" id="MEHD01000027">
    <property type="protein sequence ID" value="ODR53266.1"/>
    <property type="molecule type" value="Genomic_DNA"/>
</dbReference>
<dbReference type="Proteomes" id="UP000094271">
    <property type="component" value="Unassembled WGS sequence"/>
</dbReference>
<evidence type="ECO:0000313" key="5">
    <source>
        <dbReference type="EMBL" id="ODR53266.1"/>
    </source>
</evidence>
<dbReference type="Proteomes" id="UP000094067">
    <property type="component" value="Unassembled WGS sequence"/>
</dbReference>
<dbReference type="RefSeq" id="WP_009253922.1">
    <property type="nucleotide sequence ID" value="NZ_BAABXS010000001.1"/>
</dbReference>
<reference evidence="6 9" key="1">
    <citation type="submission" date="2016-07" db="EMBL/GenBank/DDBJ databases">
        <title>Characterization of isolates of Eisenbergiella tayi derived from blood cultures, using whole genome sequencing.</title>
        <authorList>
            <person name="Burdz T."/>
            <person name="Wiebe D."/>
            <person name="Huynh C."/>
            <person name="Bernard K."/>
        </authorList>
    </citation>
    <scope>NUCLEOTIDE SEQUENCE [LARGE SCALE GENOMIC DNA]</scope>
    <source>
        <strain evidence="2 6">NML 110608</strain>
        <strain evidence="3 9">NML 120489</strain>
    </source>
</reference>
<protein>
    <submittedName>
        <fullName evidence="4">Uncharacterized protein</fullName>
    </submittedName>
</protein>
<dbReference type="Proteomes" id="UP000095003">
    <property type="component" value="Unassembled WGS sequence"/>
</dbReference>
<keyword evidence="1" id="KW-0812">Transmembrane</keyword>
<keyword evidence="1" id="KW-0472">Membrane</keyword>
<name>A0A1E3UH91_9FIRM</name>
<feature type="transmembrane region" description="Helical" evidence="1">
    <location>
        <begin position="44"/>
        <end position="67"/>
    </location>
</feature>
<keyword evidence="1" id="KW-1133">Transmembrane helix</keyword>
<comment type="caution">
    <text evidence="4">The sequence shown here is derived from an EMBL/GenBank/DDBJ whole genome shotgun (WGS) entry which is preliminary data.</text>
</comment>
<evidence type="ECO:0000313" key="6">
    <source>
        <dbReference type="Proteomes" id="UP000094067"/>
    </source>
</evidence>
<evidence type="ECO:0000313" key="2">
    <source>
        <dbReference type="EMBL" id="ODM02044.1"/>
    </source>
</evidence>